<sequence>MREETAWIRGRGGRQRWILEESEYQTLYSQNSYSPWAPCFEHQRGVRVRLRGKMLRYLIKTLLQMNLFTDTMRNPPNGTDLFFNVSLPSFNSSLLDWGNFTGFNAYRLAQIFPLLFAEIKISSQSFAFERAVPVKKKAPAHESKCQGQRAPLTELHQRQRTVLILRDNTAAILALVEMMVVGACGSKMSVCCCDEPCLPPGTQAQCGYTAKTIATGLRKSEQNIFDPMCDDTYAFCELQRTYHKNAALWPNLNTFSSPSFLSSPGSRPRLEDAAPRIVEHPSDLIVSKGEPATLNCKAEGRPTPMVEWYKDGERVETDREDPRSHRMLLPSGSLFFLRIVHGRRSKPDEGVYVCVARNYLGEAVSRNASLEVAILRDDFRQTPSDVVVAAGEPAVMECIPPRGHPEPTISWKRNNIRVNDRDERITIRGGKLMISNTRKSDAGMYVCVGTNMVGEKDSDPAELVVFERPVFTKQPVNQVVLADDTVDFFCEVHGDPTPTVRWRREEGELPRGRFEIRSDNSLRLTQVRGEDEGTYTCVSENSVGKAEASGTLQVHVPPQIVVRPRDQITAPGRTVTFLCGTKGNPPPAVFWQKEGSQQEVVVFAPSGQQLHLFPVVGLVAFGDEAHQCRVICKLHQVVGAVGERMISIAACWNEVKGPMRVRGCLKHGSQILLFPIQEPSQSGRFSVSLSGELTIADVQVEDSGYYICQAISVAGSILTKALLEVESAPSDRVPPIIRQGPANHTLIPGSTTQLHCHIMGNPLPSIQWEKDGQRILGNDGRISLMENGTFQITNLQETDSGVYTCVASSSSGETSWSGVLTVKESADQSVSQATEPFQLPGPPHKPIVTDVSKNSVSLTWQPNAHEGGAAVTSYIIEAFSQSAGSTWQTVADMVKMETHTITGLLPNTIYLFIVRAVNAYGLSDPSPISEPVRTQDVSPTGQGVDHRQVQRELGEVAVQLQEPVTLTTASIRVSWMVDRQSQYVQGYRLFYRPSGGTWILQDINSPSERSTILTNLLKGTDYEIKIRPYFDEFQGKDSRTLLVRTPEEVPSAPPRAVTVATVKLSNSSSISVSWEPPPSEMQNGIIQEYKVWCVGSGGDNQTRYYINRTVDGNTLSTVLKGLIPGVLYQVEVAAVTSAGIGTRSQPVSVIIKLPAEQPSMPGGGGGGGTGGSGEESSVSLAEQITDVVKQPAFIAGIGGACWVILMGFSVWIYCRRKKRKELSHYTASFAYTPAVGFPHGEGSGLNGRPGVLGGNMGNYPWLADSWPTTNLVHSGKDAVNCCTTNHDTAERYYNEAGISNYLNQTEKYSMGGSTEGPIYSTIDATSEDLHGFTYTQHTSTTPYASTSIMPFTNQTQAPAHSGEQQEDGHWIMQPGPSGAQYAQPDRCNGKPKQKAMGKAVKTPSLTWMEALPPPPLGELEQCEQDSQPPEHEDMDIGSDEEWCPPLPERTYLMEGCEDGPSPPQRNNASSPATSYSHQSTATLTPSPHEETRVPHDLPRLNQLDSQQLSRRRLPCGPVPVPQAPSPPLTQSNPNLSGQQHHGSSEVATLQCQSPAHRCLHSQGPAPNEDNVSATTPGKVTGNNVCSCMQACMHQLKLCFFPSTSFCLDLPPPPEPPPEEGRLQGPQGCIEASNVGNGAVSSLERSEYSSNSHQRKGSGQRHPDMAAYLSRSQMSSNCSTTGSSSSRGSTGSRGLNSARKHNEVGCSNDRDFIIFSLMQLK</sequence>
<dbReference type="Proteomes" id="UP000831701">
    <property type="component" value="Chromosome 4"/>
</dbReference>
<reference evidence="1" key="1">
    <citation type="submission" date="2022-04" db="EMBL/GenBank/DDBJ databases">
        <title>Jade perch genome.</title>
        <authorList>
            <person name="Chao B."/>
        </authorList>
    </citation>
    <scope>NUCLEOTIDE SEQUENCE</scope>
    <source>
        <strain evidence="1">CB-2022</strain>
    </source>
</reference>
<organism evidence="1 2">
    <name type="scientific">Scortum barcoo</name>
    <name type="common">barcoo grunter</name>
    <dbReference type="NCBI Taxonomy" id="214431"/>
    <lineage>
        <taxon>Eukaryota</taxon>
        <taxon>Metazoa</taxon>
        <taxon>Chordata</taxon>
        <taxon>Craniata</taxon>
        <taxon>Vertebrata</taxon>
        <taxon>Euteleostomi</taxon>
        <taxon>Actinopterygii</taxon>
        <taxon>Neopterygii</taxon>
        <taxon>Teleostei</taxon>
        <taxon>Neoteleostei</taxon>
        <taxon>Acanthomorphata</taxon>
        <taxon>Eupercaria</taxon>
        <taxon>Centrarchiformes</taxon>
        <taxon>Terapontoidei</taxon>
        <taxon>Terapontidae</taxon>
        <taxon>Scortum</taxon>
    </lineage>
</organism>
<keyword evidence="2" id="KW-1185">Reference proteome</keyword>
<feature type="non-terminal residue" evidence="1">
    <location>
        <position position="1720"/>
    </location>
</feature>
<protein>
    <submittedName>
        <fullName evidence="1">Uncharacterized protein</fullName>
    </submittedName>
</protein>
<comment type="caution">
    <text evidence="1">The sequence shown here is derived from an EMBL/GenBank/DDBJ whole genome shotgun (WGS) entry which is preliminary data.</text>
</comment>
<evidence type="ECO:0000313" key="2">
    <source>
        <dbReference type="Proteomes" id="UP000831701"/>
    </source>
</evidence>
<name>A0ACB8X312_9TELE</name>
<gene>
    <name evidence="1" type="ORF">L3Q82_021985</name>
</gene>
<accession>A0ACB8X312</accession>
<dbReference type="EMBL" id="CM041534">
    <property type="protein sequence ID" value="KAI3373942.1"/>
    <property type="molecule type" value="Genomic_DNA"/>
</dbReference>
<evidence type="ECO:0000313" key="1">
    <source>
        <dbReference type="EMBL" id="KAI3373942.1"/>
    </source>
</evidence>
<proteinExistence type="predicted"/>